<feature type="transmembrane region" description="Helical" evidence="1">
    <location>
        <begin position="667"/>
        <end position="686"/>
    </location>
</feature>
<proteinExistence type="predicted"/>
<feature type="transmembrane region" description="Helical" evidence="1">
    <location>
        <begin position="556"/>
        <end position="577"/>
    </location>
</feature>
<feature type="transmembrane region" description="Helical" evidence="1">
    <location>
        <begin position="742"/>
        <end position="764"/>
    </location>
</feature>
<name>A0A3S2V5V6_9ACTN</name>
<evidence type="ECO:0000256" key="1">
    <source>
        <dbReference type="SAM" id="Phobius"/>
    </source>
</evidence>
<feature type="transmembrane region" description="Helical" evidence="1">
    <location>
        <begin position="530"/>
        <end position="550"/>
    </location>
</feature>
<reference evidence="3 4" key="1">
    <citation type="submission" date="2019-01" db="EMBL/GenBank/DDBJ databases">
        <title>Genome sequences of Streptomyces and Rhizobium isolates collected from root and soil.</title>
        <authorList>
            <person name="Chhettri S."/>
            <person name="Sevigny J.L."/>
            <person name="Sen A."/>
            <person name="Ennis N."/>
            <person name="Tisa L."/>
        </authorList>
    </citation>
    <scope>NUCLEOTIDE SEQUENCE [LARGE SCALE GENOMIC DNA]</scope>
    <source>
        <strain evidence="3 4">San01</strain>
    </source>
</reference>
<organism evidence="3 4">
    <name type="scientific">Streptomyces antnestii</name>
    <dbReference type="NCBI Taxonomy" id="2494256"/>
    <lineage>
        <taxon>Bacteria</taxon>
        <taxon>Bacillati</taxon>
        <taxon>Actinomycetota</taxon>
        <taxon>Actinomycetes</taxon>
        <taxon>Kitasatosporales</taxon>
        <taxon>Streptomycetaceae</taxon>
        <taxon>Streptomyces</taxon>
    </lineage>
</organism>
<dbReference type="Gene3D" id="3.40.50.300">
    <property type="entry name" value="P-loop containing nucleotide triphosphate hydrolases"/>
    <property type="match status" value="1"/>
</dbReference>
<evidence type="ECO:0000313" key="3">
    <source>
        <dbReference type="EMBL" id="RVU16273.1"/>
    </source>
</evidence>
<feature type="transmembrane region" description="Helical" evidence="1">
    <location>
        <begin position="500"/>
        <end position="518"/>
    </location>
</feature>
<keyword evidence="1" id="KW-0812">Transmembrane</keyword>
<feature type="transmembrane region" description="Helical" evidence="1">
    <location>
        <begin position="584"/>
        <end position="603"/>
    </location>
</feature>
<dbReference type="PROSITE" id="PS50837">
    <property type="entry name" value="NACHT"/>
    <property type="match status" value="1"/>
</dbReference>
<feature type="transmembrane region" description="Helical" evidence="1">
    <location>
        <begin position="475"/>
        <end position="494"/>
    </location>
</feature>
<dbReference type="Proteomes" id="UP000283128">
    <property type="component" value="Unassembled WGS sequence"/>
</dbReference>
<sequence>MITNLAVALRGHGEGSLEVPTRRTGVIVLGLFLAGVCGALAIARVTGSGVASAAAGLLPTLAGTYLAWAAFRADRVEAATGRGLEQIADELAVAVRRQWEAETRVRRLNDPYPLPVSWKPAPGELVEEWRHITSAAAAWPSGLHGDPGAWASDPSALAGTDGAIGNVLESVPTGRLVVLGAPGSGKTVLLVRLVLSLLEQRPFGGAVPVLFSLSTWNPSEQDLESWMCEQLLQDYTALRAPVHGSLERMNWAQALITHRLLLPVLDGLDEIPAVVRPAALSQINAALSPGGKIVLSSREHEFREALAPTTSVPSKLSGAAGVVLQPVKHEVTAEYMLRDSGGAGTAAAARWAPVISHLSSGDTALAQALSTPLMLFLARTLYNPRPGERTGSLPNPAELCDVTRFPTVSSIQQYLFDAFVPAAYRPHPDPRKRPCWQAADAQRWLAFLGAHLESRLQGTTDFAWWHLRHSAPRPLVGLLMGVTGGLVGGLVAGFGADIGIGFGVGLGSGILLGFVVALPVRRISGSGQGALSGLAGGLAGGLVGGLLSGLASLLDIGFAVGPAGGIAAGLGVGLAVGPASGPRGGPVGGTVGGATAGLMSGIGSGLPSGIINGVGIGLAAGLTAWLAGRSEPAQRLHWSPVGAAGGLAVGCALALAAGLVAGLAAGVMVGLVTGAVGTLIAGLTGVPTDLTAAGDPKAVLRRDVRTFALIFLAMALAIGTVVDLVTGLAVTTELQLATDPTVLLTAGLAPGAAMGVISGLAIAFTQAAGGTFRLAHYWLALRGRLPWRLMHFLADAHEHRGVLRQVGAVYQFRHAELQRRMAGG</sequence>
<comment type="caution">
    <text evidence="3">The sequence shown here is derived from an EMBL/GenBank/DDBJ whole genome shotgun (WGS) entry which is preliminary data.</text>
</comment>
<evidence type="ECO:0000313" key="4">
    <source>
        <dbReference type="Proteomes" id="UP000283128"/>
    </source>
</evidence>
<feature type="transmembrane region" description="Helical" evidence="1">
    <location>
        <begin position="707"/>
        <end position="730"/>
    </location>
</feature>
<dbReference type="Pfam" id="PF05729">
    <property type="entry name" value="NACHT"/>
    <property type="match status" value="1"/>
</dbReference>
<feature type="domain" description="NACHT" evidence="2">
    <location>
        <begin position="174"/>
        <end position="298"/>
    </location>
</feature>
<keyword evidence="1" id="KW-1133">Transmembrane helix</keyword>
<dbReference type="InterPro" id="IPR007111">
    <property type="entry name" value="NACHT_NTPase"/>
</dbReference>
<accession>A0A3S2V5V6</accession>
<dbReference type="AlphaFoldDB" id="A0A3S2V5V6"/>
<evidence type="ECO:0000259" key="2">
    <source>
        <dbReference type="PROSITE" id="PS50837"/>
    </source>
</evidence>
<feature type="transmembrane region" description="Helical" evidence="1">
    <location>
        <begin position="49"/>
        <end position="71"/>
    </location>
</feature>
<keyword evidence="1" id="KW-0472">Membrane</keyword>
<feature type="transmembrane region" description="Helical" evidence="1">
    <location>
        <begin position="640"/>
        <end position="661"/>
    </location>
</feature>
<dbReference type="InterPro" id="IPR027417">
    <property type="entry name" value="P-loop_NTPase"/>
</dbReference>
<keyword evidence="4" id="KW-1185">Reference proteome</keyword>
<feature type="transmembrane region" description="Helical" evidence="1">
    <location>
        <begin position="26"/>
        <end position="43"/>
    </location>
</feature>
<dbReference type="EMBL" id="RZYA01000028">
    <property type="protein sequence ID" value="RVU16273.1"/>
    <property type="molecule type" value="Genomic_DNA"/>
</dbReference>
<gene>
    <name evidence="3" type="ORF">EOT10_37040</name>
</gene>
<dbReference type="OrthoDB" id="419058at2"/>
<dbReference type="SUPFAM" id="SSF52540">
    <property type="entry name" value="P-loop containing nucleoside triphosphate hydrolases"/>
    <property type="match status" value="1"/>
</dbReference>
<feature type="transmembrane region" description="Helical" evidence="1">
    <location>
        <begin position="609"/>
        <end position="628"/>
    </location>
</feature>
<protein>
    <submittedName>
        <fullName evidence="3">NACHT domain-containing protein</fullName>
    </submittedName>
</protein>